<dbReference type="InterPro" id="IPR035965">
    <property type="entry name" value="PAS-like_dom_sf"/>
</dbReference>
<dbReference type="EMBL" id="LNAL01000006">
    <property type="protein sequence ID" value="KUG08712.1"/>
    <property type="molecule type" value="Genomic_DNA"/>
</dbReference>
<feature type="domain" description="PAS" evidence="7">
    <location>
        <begin position="512"/>
        <end position="582"/>
    </location>
</feature>
<dbReference type="NCBIfam" id="TIGR00229">
    <property type="entry name" value="sensory_box"/>
    <property type="match status" value="2"/>
</dbReference>
<proteinExistence type="predicted"/>
<dbReference type="Gene3D" id="3.30.450.20">
    <property type="entry name" value="PAS domain"/>
    <property type="match status" value="5"/>
</dbReference>
<feature type="domain" description="PAC" evidence="8">
    <location>
        <begin position="459"/>
        <end position="511"/>
    </location>
</feature>
<dbReference type="Pfam" id="PF08447">
    <property type="entry name" value="PAS_3"/>
    <property type="match status" value="2"/>
</dbReference>
<dbReference type="CDD" id="cd00082">
    <property type="entry name" value="HisKA"/>
    <property type="match status" value="1"/>
</dbReference>
<dbReference type="SUPFAM" id="SSF55785">
    <property type="entry name" value="PYP-like sensor domain (PAS domain)"/>
    <property type="match status" value="5"/>
</dbReference>
<sequence>MLAADAPHYTILAVSDELLRITGRTRVEVVNRSLFDFYPETIWAAAHGAVALRASLDEGLRSKQSNRMPVVRYEVQNAAGELEPRCWAACTKPLLNAAGQVQYLLHTGEDITAQVLAEEQQKRVAAEPHYRTLLEESPVATALYLGPELRIQYANALMLSYWGKDAAIIGLPFRQALPELQHLPLPILLEQVYASGEAHAGVRERVIRNVDGQPRASYFSYTYKPLRDAAGRVYGVHHTAVDVSAEAQALLQIEESEQRFRTMVEQAPVAITLTEGPDLVIQSVNGPMLRMMNKTAEAEVLGLPIAEVLPRVAAHGILQVARQVLETGQPFRGDAVPAQTIGSSGALEWRYYNVSYTPLRQGGRVTGLIHVAIDVTEQVLARQKVEAERERARLAIEVGGLGVFETNLLSGAMLTDARCNEIFGFATPQTWACYVEAILPDDRPIRDKALQQGLASGSFAYEVRICRPDGQVRWVRARGRVYHDAQERPASVLGVIQDNTEQRTITEALREGEQRFRIMADAAPNMVWAVYPDSTIRYLNQAFLEFVGVNFDEYLRTGWGPYMHPDELTGAQLTLEQAIAERRMYVLEHRMRRRDGQYRWLLAQGAPSYYPNGELYGYVGSAIDITELKHTNEQLRRTNQDLDNFVYAASHDLKQPVSNLTRLLEELRFAVRFDDPAEEKLLLPLIQNTLHHLTVTIDDLAALGQAQRPLAVEAEEVRLADLASEVLSTLSPQVQAAQALVYLDFSSCPTISFARANLRTVLLNLVGNALKYADPQRPARVHLTAWAERGQVVLEVQDNGLGFDADKYGPTLFRLFQRFHQHIPGTGVGLYLVNRIVQANGGRIEVSSRVGEGATFRIWLGAAQPSGLG</sequence>
<dbReference type="SMART" id="SM00086">
    <property type="entry name" value="PAC"/>
    <property type="match status" value="4"/>
</dbReference>
<dbReference type="FunFam" id="3.30.450.20:FF:000099">
    <property type="entry name" value="Sensory box sensor histidine kinase"/>
    <property type="match status" value="1"/>
</dbReference>
<organism evidence="9 10">
    <name type="scientific">Solirubrum puertoriconensis</name>
    <dbReference type="NCBI Taxonomy" id="1751427"/>
    <lineage>
        <taxon>Bacteria</taxon>
        <taxon>Pseudomonadati</taxon>
        <taxon>Bacteroidota</taxon>
        <taxon>Cytophagia</taxon>
        <taxon>Cytophagales</taxon>
    </lineage>
</organism>
<keyword evidence="5" id="KW-0418">Kinase</keyword>
<dbReference type="PANTHER" id="PTHR43304">
    <property type="entry name" value="PHYTOCHROME-LIKE PROTEIN CPH1"/>
    <property type="match status" value="1"/>
</dbReference>
<dbReference type="SUPFAM" id="SSF55874">
    <property type="entry name" value="ATPase domain of HSP90 chaperone/DNA topoisomerase II/histidine kinase"/>
    <property type="match status" value="1"/>
</dbReference>
<gene>
    <name evidence="9" type="ORF">ASU33_11260</name>
</gene>
<evidence type="ECO:0000256" key="3">
    <source>
        <dbReference type="ARBA" id="ARBA00022553"/>
    </source>
</evidence>
<feature type="domain" description="PAC" evidence="8">
    <location>
        <begin position="200"/>
        <end position="255"/>
    </location>
</feature>
<accession>A0A9X0HMK0</accession>
<evidence type="ECO:0000256" key="4">
    <source>
        <dbReference type="ARBA" id="ARBA00022679"/>
    </source>
</evidence>
<dbReference type="PANTHER" id="PTHR43304:SF1">
    <property type="entry name" value="PAC DOMAIN-CONTAINING PROTEIN"/>
    <property type="match status" value="1"/>
</dbReference>
<dbReference type="PROSITE" id="PS50113">
    <property type="entry name" value="PAC"/>
    <property type="match status" value="3"/>
</dbReference>
<keyword evidence="3" id="KW-0597">Phosphoprotein</keyword>
<dbReference type="AlphaFoldDB" id="A0A9X0HMK0"/>
<dbReference type="Gene3D" id="1.10.287.130">
    <property type="match status" value="1"/>
</dbReference>
<dbReference type="InterPro" id="IPR052162">
    <property type="entry name" value="Sensor_kinase/Photoreceptor"/>
</dbReference>
<dbReference type="InterPro" id="IPR003661">
    <property type="entry name" value="HisK_dim/P_dom"/>
</dbReference>
<evidence type="ECO:0000259" key="7">
    <source>
        <dbReference type="PROSITE" id="PS50112"/>
    </source>
</evidence>
<comment type="catalytic activity">
    <reaction evidence="1">
        <text>ATP + protein L-histidine = ADP + protein N-phospho-L-histidine.</text>
        <dbReference type="EC" id="2.7.13.3"/>
    </reaction>
</comment>
<comment type="caution">
    <text evidence="9">The sequence shown here is derived from an EMBL/GenBank/DDBJ whole genome shotgun (WGS) entry which is preliminary data.</text>
</comment>
<dbReference type="SUPFAM" id="SSF47384">
    <property type="entry name" value="Homodimeric domain of signal transducing histidine kinase"/>
    <property type="match status" value="1"/>
</dbReference>
<dbReference type="InterPro" id="IPR000700">
    <property type="entry name" value="PAS-assoc_C"/>
</dbReference>
<evidence type="ECO:0000259" key="6">
    <source>
        <dbReference type="PROSITE" id="PS50109"/>
    </source>
</evidence>
<dbReference type="PROSITE" id="PS50112">
    <property type="entry name" value="PAS"/>
    <property type="match status" value="1"/>
</dbReference>
<dbReference type="InterPro" id="IPR036097">
    <property type="entry name" value="HisK_dim/P_sf"/>
</dbReference>
<dbReference type="Gene3D" id="3.30.565.10">
    <property type="entry name" value="Histidine kinase-like ATPase, C-terminal domain"/>
    <property type="match status" value="1"/>
</dbReference>
<keyword evidence="10" id="KW-1185">Reference proteome</keyword>
<dbReference type="Pfam" id="PF08448">
    <property type="entry name" value="PAS_4"/>
    <property type="match status" value="2"/>
</dbReference>
<dbReference type="PROSITE" id="PS50109">
    <property type="entry name" value="HIS_KIN"/>
    <property type="match status" value="1"/>
</dbReference>
<dbReference type="InterPro" id="IPR036890">
    <property type="entry name" value="HATPase_C_sf"/>
</dbReference>
<dbReference type="Gene3D" id="2.10.70.100">
    <property type="match status" value="1"/>
</dbReference>
<reference evidence="9 10" key="1">
    <citation type="submission" date="2015-11" db="EMBL/GenBank/DDBJ databases">
        <title>Solirubrum puertoriconensis gen. nov. an environmental bacteria isolated in Puerto Rico.</title>
        <authorList>
            <person name="Cuebas-Irizarry M.F."/>
            <person name="Montalvo-Rodriguez R."/>
        </authorList>
    </citation>
    <scope>NUCLEOTIDE SEQUENCE [LARGE SCALE GENOMIC DNA]</scope>
    <source>
        <strain evidence="9 10">MC1A</strain>
    </source>
</reference>
<dbReference type="Pfam" id="PF02518">
    <property type="entry name" value="HATPase_c"/>
    <property type="match status" value="1"/>
</dbReference>
<evidence type="ECO:0000313" key="9">
    <source>
        <dbReference type="EMBL" id="KUG08712.1"/>
    </source>
</evidence>
<dbReference type="InterPro" id="IPR001610">
    <property type="entry name" value="PAC"/>
</dbReference>
<name>A0A9X0HMK0_SOLP1</name>
<dbReference type="GO" id="GO:0000155">
    <property type="term" value="F:phosphorelay sensor kinase activity"/>
    <property type="evidence" value="ECO:0007669"/>
    <property type="project" value="InterPro"/>
</dbReference>
<feature type="domain" description="Histidine kinase" evidence="6">
    <location>
        <begin position="648"/>
        <end position="864"/>
    </location>
</feature>
<dbReference type="SMART" id="SM00387">
    <property type="entry name" value="HATPase_c"/>
    <property type="match status" value="1"/>
</dbReference>
<feature type="domain" description="PAC" evidence="8">
    <location>
        <begin position="585"/>
        <end position="637"/>
    </location>
</feature>
<dbReference type="CDD" id="cd00130">
    <property type="entry name" value="PAS"/>
    <property type="match status" value="3"/>
</dbReference>
<evidence type="ECO:0000256" key="2">
    <source>
        <dbReference type="ARBA" id="ARBA00012438"/>
    </source>
</evidence>
<dbReference type="Pfam" id="PF13426">
    <property type="entry name" value="PAS_9"/>
    <property type="match status" value="1"/>
</dbReference>
<dbReference type="InterPro" id="IPR013655">
    <property type="entry name" value="PAS_fold_3"/>
</dbReference>
<dbReference type="InterPro" id="IPR004358">
    <property type="entry name" value="Sig_transdc_His_kin-like_C"/>
</dbReference>
<dbReference type="Proteomes" id="UP000054223">
    <property type="component" value="Unassembled WGS sequence"/>
</dbReference>
<evidence type="ECO:0000259" key="8">
    <source>
        <dbReference type="PROSITE" id="PS50113"/>
    </source>
</evidence>
<evidence type="ECO:0000256" key="1">
    <source>
        <dbReference type="ARBA" id="ARBA00000085"/>
    </source>
</evidence>
<evidence type="ECO:0000313" key="10">
    <source>
        <dbReference type="Proteomes" id="UP000054223"/>
    </source>
</evidence>
<keyword evidence="4" id="KW-0808">Transferase</keyword>
<evidence type="ECO:0000256" key="5">
    <source>
        <dbReference type="ARBA" id="ARBA00022777"/>
    </source>
</evidence>
<dbReference type="InterPro" id="IPR005467">
    <property type="entry name" value="His_kinase_dom"/>
</dbReference>
<dbReference type="InterPro" id="IPR013656">
    <property type="entry name" value="PAS_4"/>
</dbReference>
<dbReference type="EC" id="2.7.13.3" evidence="2"/>
<dbReference type="PRINTS" id="PR00344">
    <property type="entry name" value="BCTRLSENSOR"/>
</dbReference>
<dbReference type="SMART" id="SM00091">
    <property type="entry name" value="PAS"/>
    <property type="match status" value="3"/>
</dbReference>
<dbReference type="InterPro" id="IPR000014">
    <property type="entry name" value="PAS"/>
</dbReference>
<dbReference type="InterPro" id="IPR003594">
    <property type="entry name" value="HATPase_dom"/>
</dbReference>
<protein>
    <recommendedName>
        <fullName evidence="2">histidine kinase</fullName>
        <ecNumber evidence="2">2.7.13.3</ecNumber>
    </recommendedName>
</protein>